<feature type="non-terminal residue" evidence="10">
    <location>
        <position position="1"/>
    </location>
</feature>
<dbReference type="GO" id="GO:0022857">
    <property type="term" value="F:transmembrane transporter activity"/>
    <property type="evidence" value="ECO:0007669"/>
    <property type="project" value="InterPro"/>
</dbReference>
<evidence type="ECO:0000256" key="2">
    <source>
        <dbReference type="ARBA" id="ARBA00006829"/>
    </source>
</evidence>
<name>A0A7R9Q8W7_9ACAR</name>
<dbReference type="GO" id="GO:0016020">
    <property type="term" value="C:membrane"/>
    <property type="evidence" value="ECO:0007669"/>
    <property type="project" value="UniProtKB-SubCell"/>
</dbReference>
<evidence type="ECO:0000256" key="6">
    <source>
        <dbReference type="ARBA" id="ARBA00022989"/>
    </source>
</evidence>
<dbReference type="Proteomes" id="UP000759131">
    <property type="component" value="Unassembled WGS sequence"/>
</dbReference>
<evidence type="ECO:0000256" key="3">
    <source>
        <dbReference type="ARBA" id="ARBA00022448"/>
    </source>
</evidence>
<evidence type="ECO:0000256" key="5">
    <source>
        <dbReference type="ARBA" id="ARBA00022775"/>
    </source>
</evidence>
<proteinExistence type="inferred from homology"/>
<dbReference type="InterPro" id="IPR020846">
    <property type="entry name" value="MFS_dom"/>
</dbReference>
<evidence type="ECO:0000313" key="10">
    <source>
        <dbReference type="EMBL" id="CAD7635332.1"/>
    </source>
</evidence>
<reference evidence="10" key="1">
    <citation type="submission" date="2020-11" db="EMBL/GenBank/DDBJ databases">
        <authorList>
            <person name="Tran Van P."/>
        </authorList>
    </citation>
    <scope>NUCLEOTIDE SEQUENCE</scope>
</reference>
<dbReference type="InterPro" id="IPR001958">
    <property type="entry name" value="Tet-R_TetA/multi-R_MdtG-like"/>
</dbReference>
<dbReference type="PROSITE" id="PS50850">
    <property type="entry name" value="MFS"/>
    <property type="match status" value="1"/>
</dbReference>
<keyword evidence="11" id="KW-1185">Reference proteome</keyword>
<dbReference type="PANTHER" id="PTHR23506">
    <property type="entry name" value="GH10249P"/>
    <property type="match status" value="1"/>
</dbReference>
<dbReference type="EMBL" id="CAJPIZ010016597">
    <property type="protein sequence ID" value="CAG2115762.1"/>
    <property type="molecule type" value="Genomic_DNA"/>
</dbReference>
<keyword evidence="5" id="KW-0532">Neurotransmitter transport</keyword>
<keyword evidence="7 8" id="KW-0472">Membrane</keyword>
<dbReference type="EMBL" id="OC871172">
    <property type="protein sequence ID" value="CAD7635332.1"/>
    <property type="molecule type" value="Genomic_DNA"/>
</dbReference>
<keyword evidence="6 8" id="KW-1133">Transmembrane helix</keyword>
<feature type="transmembrane region" description="Helical" evidence="8">
    <location>
        <begin position="208"/>
        <end position="230"/>
    </location>
</feature>
<evidence type="ECO:0000313" key="11">
    <source>
        <dbReference type="Proteomes" id="UP000759131"/>
    </source>
</evidence>
<feature type="transmembrane region" description="Helical" evidence="8">
    <location>
        <begin position="384"/>
        <end position="404"/>
    </location>
</feature>
<feature type="transmembrane region" description="Helical" evidence="8">
    <location>
        <begin position="345"/>
        <end position="372"/>
    </location>
</feature>
<feature type="transmembrane region" description="Helical" evidence="8">
    <location>
        <begin position="318"/>
        <end position="333"/>
    </location>
</feature>
<dbReference type="PRINTS" id="PR01035">
    <property type="entry name" value="TCRTETA"/>
</dbReference>
<evidence type="ECO:0000259" key="9">
    <source>
        <dbReference type="PROSITE" id="PS50850"/>
    </source>
</evidence>
<feature type="transmembrane region" description="Helical" evidence="8">
    <location>
        <begin position="170"/>
        <end position="196"/>
    </location>
</feature>
<dbReference type="SUPFAM" id="SSF103473">
    <property type="entry name" value="MFS general substrate transporter"/>
    <property type="match status" value="1"/>
</dbReference>
<dbReference type="PANTHER" id="PTHR23506:SF26">
    <property type="entry name" value="MFS-TYPE TRANSPORTER SLC18B1"/>
    <property type="match status" value="1"/>
</dbReference>
<evidence type="ECO:0000256" key="4">
    <source>
        <dbReference type="ARBA" id="ARBA00022692"/>
    </source>
</evidence>
<evidence type="ECO:0000256" key="8">
    <source>
        <dbReference type="SAM" id="Phobius"/>
    </source>
</evidence>
<protein>
    <recommendedName>
        <fullName evidence="9">Major facilitator superfamily (MFS) profile domain-containing protein</fullName>
    </recommendedName>
</protein>
<feature type="transmembrane region" description="Helical" evidence="8">
    <location>
        <begin position="416"/>
        <end position="433"/>
    </location>
</feature>
<dbReference type="InterPro" id="IPR050930">
    <property type="entry name" value="MFS_Vesicular_Transporter"/>
</dbReference>
<dbReference type="AlphaFoldDB" id="A0A7R9Q8W7"/>
<dbReference type="InterPro" id="IPR011701">
    <property type="entry name" value="MFS"/>
</dbReference>
<gene>
    <name evidence="10" type="ORF">OSB1V03_LOCUS15723</name>
</gene>
<dbReference type="OrthoDB" id="6430902at2759"/>
<sequence length="452" mass="49761">MSLITESMATTEEEKKRYLQRCDSLPNDFNHNKEAMAENNNKYSHTIHLCPNDIYKSDEELNGKKSLKSLNGYQILILILLSYGNFWVAACVSLQAPFFPKEAESKGATPTQYGFVFGVYELMIAVTSPLFGKMIASVSPILFCELGLFISGISTVLFGLLDRLEIGNDFIIMCFVVRIIEGVSSAAFMTASYAIMTKEFPDRIATTFSLLQTFFGLGLILGPTLGGALYQWGGFILPFVVLGSFLLLGGVFTFLLLETCDKPPEQESGNFIAFMSDSGVLLDALAIATSLNFIGFNAATLEPHLRQFNLRPIDPKKLCLFGCLLSIVGYVYIGPQEFIEFEPQLWLITLSLVFIGFGLASKLVTAFISALNDAIHRRGFPDNISTYGLVSAMYFSANSMGAFIGPTLGGYLIETVGYRSGTFVILMIDVILTKVGKTKLLQKYCIARKALN</sequence>
<dbReference type="InterPro" id="IPR036259">
    <property type="entry name" value="MFS_trans_sf"/>
</dbReference>
<feature type="domain" description="Major facilitator superfamily (MFS) profile" evidence="9">
    <location>
        <begin position="77"/>
        <end position="452"/>
    </location>
</feature>
<accession>A0A7R9Q8W7</accession>
<dbReference type="Gene3D" id="1.20.1250.20">
    <property type="entry name" value="MFS general substrate transporter like domains"/>
    <property type="match status" value="2"/>
</dbReference>
<keyword evidence="4 8" id="KW-0812">Transmembrane</keyword>
<feature type="transmembrane region" description="Helical" evidence="8">
    <location>
        <begin position="138"/>
        <end position="158"/>
    </location>
</feature>
<comment type="similarity">
    <text evidence="2">Belongs to the major facilitator superfamily. Vesicular transporter family.</text>
</comment>
<keyword evidence="3" id="KW-0813">Transport</keyword>
<feature type="transmembrane region" description="Helical" evidence="8">
    <location>
        <begin position="75"/>
        <end position="99"/>
    </location>
</feature>
<dbReference type="Pfam" id="PF07690">
    <property type="entry name" value="MFS_1"/>
    <property type="match status" value="1"/>
</dbReference>
<comment type="subcellular location">
    <subcellularLocation>
        <location evidence="1">Membrane</location>
        <topology evidence="1">Multi-pass membrane protein</topology>
    </subcellularLocation>
</comment>
<feature type="transmembrane region" description="Helical" evidence="8">
    <location>
        <begin position="236"/>
        <end position="257"/>
    </location>
</feature>
<feature type="transmembrane region" description="Helical" evidence="8">
    <location>
        <begin position="111"/>
        <end position="131"/>
    </location>
</feature>
<evidence type="ECO:0000256" key="1">
    <source>
        <dbReference type="ARBA" id="ARBA00004141"/>
    </source>
</evidence>
<organism evidence="10">
    <name type="scientific">Medioppia subpectinata</name>
    <dbReference type="NCBI Taxonomy" id="1979941"/>
    <lineage>
        <taxon>Eukaryota</taxon>
        <taxon>Metazoa</taxon>
        <taxon>Ecdysozoa</taxon>
        <taxon>Arthropoda</taxon>
        <taxon>Chelicerata</taxon>
        <taxon>Arachnida</taxon>
        <taxon>Acari</taxon>
        <taxon>Acariformes</taxon>
        <taxon>Sarcoptiformes</taxon>
        <taxon>Oribatida</taxon>
        <taxon>Brachypylina</taxon>
        <taxon>Oppioidea</taxon>
        <taxon>Oppiidae</taxon>
        <taxon>Medioppia</taxon>
    </lineage>
</organism>
<evidence type="ECO:0000256" key="7">
    <source>
        <dbReference type="ARBA" id="ARBA00023136"/>
    </source>
</evidence>